<comment type="caution">
    <text evidence="8">The sequence shown here is derived from an EMBL/GenBank/DDBJ whole genome shotgun (WGS) entry which is preliminary data.</text>
</comment>
<dbReference type="GO" id="GO:0051537">
    <property type="term" value="F:2 iron, 2 sulfur cluster binding"/>
    <property type="evidence" value="ECO:0007669"/>
    <property type="project" value="UniProtKB-KW"/>
</dbReference>
<dbReference type="Gene3D" id="3.90.380.10">
    <property type="entry name" value="Naphthalene 1,2-dioxygenase Alpha Subunit, Chain A, domain 1"/>
    <property type="match status" value="1"/>
</dbReference>
<dbReference type="GO" id="GO:0046872">
    <property type="term" value="F:metal ion binding"/>
    <property type="evidence" value="ECO:0007669"/>
    <property type="project" value="UniProtKB-KW"/>
</dbReference>
<dbReference type="SUPFAM" id="SSF55961">
    <property type="entry name" value="Bet v1-like"/>
    <property type="match status" value="1"/>
</dbReference>
<reference evidence="9 10" key="1">
    <citation type="submission" date="2016-04" db="EMBL/GenBank/DDBJ databases">
        <title>Reclassification of Paraburkholderia panaciterrae (Farh et al. 2015) Dobritsa &amp; Samadpour 2016 as a later homotypic synonym of Paraburkholderia ginsengiterrae (Farh et al. 2015) Dobritsa &amp; Samadpour 2016.</title>
        <authorList>
            <person name="Dobritsa A.P."/>
            <person name="Kutumbaka K."/>
            <person name="Samadpour M."/>
        </authorList>
    </citation>
    <scope>NUCLEOTIDE SEQUENCE [LARGE SCALE GENOMIC DNA]</scope>
    <source>
        <strain evidence="8 10">DCY85</strain>
        <strain evidence="7 9">DCY85-1</strain>
    </source>
</reference>
<dbReference type="Proteomes" id="UP000078116">
    <property type="component" value="Unassembled WGS sequence"/>
</dbReference>
<evidence type="ECO:0000256" key="5">
    <source>
        <dbReference type="ARBA" id="ARBA00023014"/>
    </source>
</evidence>
<proteinExistence type="predicted"/>
<dbReference type="PANTHER" id="PTHR21266">
    <property type="entry name" value="IRON-SULFUR DOMAIN CONTAINING PROTEIN"/>
    <property type="match status" value="1"/>
</dbReference>
<accession>A0A1A9MY96</accession>
<name>A0A1A9MY96_9BURK</name>
<evidence type="ECO:0000313" key="10">
    <source>
        <dbReference type="Proteomes" id="UP000078116"/>
    </source>
</evidence>
<dbReference type="Pfam" id="PF00355">
    <property type="entry name" value="Rieske"/>
    <property type="match status" value="1"/>
</dbReference>
<keyword evidence="4" id="KW-0408">Iron</keyword>
<dbReference type="Pfam" id="PF19301">
    <property type="entry name" value="LigXa_C"/>
    <property type="match status" value="1"/>
</dbReference>
<dbReference type="Gene3D" id="2.102.10.10">
    <property type="entry name" value="Rieske [2Fe-2S] iron-sulphur domain"/>
    <property type="match status" value="1"/>
</dbReference>
<keyword evidence="2" id="KW-0479">Metal-binding</keyword>
<dbReference type="Proteomes" id="UP000077961">
    <property type="component" value="Unassembled WGS sequence"/>
</dbReference>
<keyword evidence="8" id="KW-0223">Dioxygenase</keyword>
<dbReference type="EMBL" id="LXKA01000371">
    <property type="protein sequence ID" value="OAJ52648.1"/>
    <property type="molecule type" value="Genomic_DNA"/>
</dbReference>
<evidence type="ECO:0000256" key="4">
    <source>
        <dbReference type="ARBA" id="ARBA00023004"/>
    </source>
</evidence>
<organism evidence="8 10">
    <name type="scientific">Paraburkholderia ginsengiterrae</name>
    <dbReference type="NCBI Taxonomy" id="1462993"/>
    <lineage>
        <taxon>Bacteria</taxon>
        <taxon>Pseudomonadati</taxon>
        <taxon>Pseudomonadota</taxon>
        <taxon>Betaproteobacteria</taxon>
        <taxon>Burkholderiales</taxon>
        <taxon>Burkholderiaceae</taxon>
        <taxon>Paraburkholderia</taxon>
    </lineage>
</organism>
<keyword evidence="1" id="KW-0001">2Fe-2S</keyword>
<dbReference type="PROSITE" id="PS51296">
    <property type="entry name" value="RIESKE"/>
    <property type="match status" value="1"/>
</dbReference>
<dbReference type="InterPro" id="IPR036922">
    <property type="entry name" value="Rieske_2Fe-2S_sf"/>
</dbReference>
<keyword evidence="9" id="KW-1185">Reference proteome</keyword>
<dbReference type="OrthoDB" id="9790995at2"/>
<feature type="domain" description="Rieske" evidence="6">
    <location>
        <begin position="40"/>
        <end position="145"/>
    </location>
</feature>
<dbReference type="AlphaFoldDB" id="A0A1A9MY96"/>
<dbReference type="PANTHER" id="PTHR21266:SF59">
    <property type="entry name" value="BLR4922 PROTEIN"/>
    <property type="match status" value="1"/>
</dbReference>
<keyword evidence="3" id="KW-0560">Oxidoreductase</keyword>
<evidence type="ECO:0000256" key="1">
    <source>
        <dbReference type="ARBA" id="ARBA00022714"/>
    </source>
</evidence>
<dbReference type="InterPro" id="IPR017941">
    <property type="entry name" value="Rieske_2Fe-2S"/>
</dbReference>
<dbReference type="RefSeq" id="WP_064271927.1">
    <property type="nucleotide sequence ID" value="NZ_LXJZ01000231.1"/>
</dbReference>
<dbReference type="EMBL" id="LXJZ01000231">
    <property type="protein sequence ID" value="OAJ52477.1"/>
    <property type="molecule type" value="Genomic_DNA"/>
</dbReference>
<evidence type="ECO:0000256" key="3">
    <source>
        <dbReference type="ARBA" id="ARBA00023002"/>
    </source>
</evidence>
<evidence type="ECO:0000313" key="8">
    <source>
        <dbReference type="EMBL" id="OAJ52648.1"/>
    </source>
</evidence>
<dbReference type="InterPro" id="IPR050584">
    <property type="entry name" value="Cholesterol_7-desaturase"/>
</dbReference>
<evidence type="ECO:0000259" key="6">
    <source>
        <dbReference type="PROSITE" id="PS51296"/>
    </source>
</evidence>
<dbReference type="STRING" id="1462993.A6V36_13775"/>
<evidence type="ECO:0000313" key="7">
    <source>
        <dbReference type="EMBL" id="OAJ52477.1"/>
    </source>
</evidence>
<keyword evidence="5" id="KW-0411">Iron-sulfur</keyword>
<sequence>MEATTHPITVKPRPRGADRYQYLTQTNAGTPAGELLRRYWQPVALSDSLPPGAAPQPIRIMGEDLVLFRDDGGQVGLIDRKCAHRCTDLALGRIESGGIRCPYHGWLFDVNGRCLDQPAEASPTAKDRIRMKSYPILEVAGAFWAYMGPGDPPLFPNYPALAGGSEYRYTTRWFGDCNWMQASEGNIDPVHTSYLHQLELSSPDMQARWGVFSNQARPELGVEDTRFGVRLYTLRKIEGADRSSIRITNFVMPNACAVGGFEGYLGEGGVTMLWDVPIDDEHHWRWEFIFHRSGNLDKAALEQQYESEKAEGDRMRRAKDDLYSQDRGSMKSEAYLGLGECFSVHDIAITQSQGTIHDQTGEHLSSSDIAIVRARRMLDEAANAVAAGEDPRGVVRNTAENDFTDLVVITGEIDSTESRESYCSRYAGDHSLFALESKASGK</sequence>
<evidence type="ECO:0000256" key="2">
    <source>
        <dbReference type="ARBA" id="ARBA00022723"/>
    </source>
</evidence>
<dbReference type="InterPro" id="IPR045623">
    <property type="entry name" value="LigXa_C"/>
</dbReference>
<dbReference type="GO" id="GO:0051213">
    <property type="term" value="F:dioxygenase activity"/>
    <property type="evidence" value="ECO:0007669"/>
    <property type="project" value="UniProtKB-KW"/>
</dbReference>
<dbReference type="SUPFAM" id="SSF50022">
    <property type="entry name" value="ISP domain"/>
    <property type="match status" value="1"/>
</dbReference>
<protein>
    <submittedName>
        <fullName evidence="8">Phthalate 4,5-dioxygenase</fullName>
    </submittedName>
</protein>
<evidence type="ECO:0000313" key="9">
    <source>
        <dbReference type="Proteomes" id="UP000077961"/>
    </source>
</evidence>
<gene>
    <name evidence="7" type="ORF">A6V36_13775</name>
    <name evidence="8" type="ORF">A6V37_09430</name>
</gene>